<evidence type="ECO:0000259" key="11">
    <source>
        <dbReference type="PROSITE" id="PS51194"/>
    </source>
</evidence>
<dbReference type="PROSITE" id="PS51195">
    <property type="entry name" value="Q_MOTIF"/>
    <property type="match status" value="1"/>
</dbReference>
<keyword evidence="1 7" id="KW-0963">Cytoplasm</keyword>
<feature type="compositionally biased region" description="Gly residues" evidence="9">
    <location>
        <begin position="420"/>
        <end position="430"/>
    </location>
</feature>
<dbReference type="PANTHER" id="PTHR47959:SF13">
    <property type="entry name" value="ATP-DEPENDENT RNA HELICASE RHLE"/>
    <property type="match status" value="1"/>
</dbReference>
<evidence type="ECO:0000256" key="7">
    <source>
        <dbReference type="HAMAP-Rule" id="MF_00968"/>
    </source>
</evidence>
<dbReference type="OrthoDB" id="5297934at2"/>
<dbReference type="GO" id="GO:0009266">
    <property type="term" value="P:response to temperature stimulus"/>
    <property type="evidence" value="ECO:0007669"/>
    <property type="project" value="UniProtKB-ARBA"/>
</dbReference>
<organism evidence="13 14">
    <name type="scientific">Caballeronia terrestris</name>
    <dbReference type="NCBI Taxonomy" id="1226301"/>
    <lineage>
        <taxon>Bacteria</taxon>
        <taxon>Pseudomonadati</taxon>
        <taxon>Pseudomonadota</taxon>
        <taxon>Betaproteobacteria</taxon>
        <taxon>Burkholderiales</taxon>
        <taxon>Burkholderiaceae</taxon>
        <taxon>Caballeronia</taxon>
    </lineage>
</organism>
<evidence type="ECO:0000256" key="5">
    <source>
        <dbReference type="ARBA" id="ARBA00022840"/>
    </source>
</evidence>
<dbReference type="CDD" id="cd00268">
    <property type="entry name" value="DEADc"/>
    <property type="match status" value="1"/>
</dbReference>
<dbReference type="InterPro" id="IPR050079">
    <property type="entry name" value="DEAD_box_RNA_helicase"/>
</dbReference>
<evidence type="ECO:0000256" key="3">
    <source>
        <dbReference type="ARBA" id="ARBA00022801"/>
    </source>
</evidence>
<sequence length="494" mass="52952">MSFDSLGLSEPLLRAVNELGYSIPTPIQLQAIPAVLNGGDLLAGAQTGTGKTAGFTLPILQRLSQMAPPAAGAKRHVRALILTPTRELAAQVEESVRAYGKYMKLKSTVMFGGVGINPQIDALKRGVDIVVATPGRLLDHMQQKTIDVSHLEILVLDEADRMLDMGFIHDIKRVLAKLPPKRQNLLFSATFSDEIKTLADNLLDSPALIEVARRNTTAERIEQKIYPVDRDKKRELLTHLIKQNNWFQVLVFTRTKHGANRLAEQLGKDGISALAIHGNKSQSARTRALAEFKGETLQVLVATDIAARGIDIDQLPHVVNYDLPNVPEDYVHRIGRTGRAGATGEAVSLVCVDEHQLLKDIERLIKRPIPQEIIAGFEPDPHAKPEPIQRRSQGGAGGGGQRAPRQGAPRRDGAKPAHANGGGNASGNGGKKPATAKPTGNSNAPRKADAPRPAHSNGQRNGPAGGAALLGGKPRGDGTGAGRRDTPRSGQRGR</sequence>
<evidence type="ECO:0000313" key="14">
    <source>
        <dbReference type="Proteomes" id="UP000054925"/>
    </source>
</evidence>
<dbReference type="InterPro" id="IPR014001">
    <property type="entry name" value="Helicase_ATP-bd"/>
</dbReference>
<reference evidence="13" key="1">
    <citation type="submission" date="2016-01" db="EMBL/GenBank/DDBJ databases">
        <authorList>
            <person name="Peeters C."/>
        </authorList>
    </citation>
    <scope>NUCLEOTIDE SEQUENCE [LARGE SCALE GENOMIC DNA]</scope>
    <source>
        <strain evidence="13">LMG 22937</strain>
    </source>
</reference>
<feature type="short sequence motif" description="Q motif" evidence="8">
    <location>
        <begin position="1"/>
        <end position="29"/>
    </location>
</feature>
<feature type="compositionally biased region" description="Basic and acidic residues" evidence="9">
    <location>
        <begin position="379"/>
        <end position="389"/>
    </location>
</feature>
<dbReference type="FunFam" id="3.40.50.300:FF:000108">
    <property type="entry name" value="ATP-dependent RNA helicase RhlE"/>
    <property type="match status" value="1"/>
</dbReference>
<evidence type="ECO:0000256" key="2">
    <source>
        <dbReference type="ARBA" id="ARBA00022741"/>
    </source>
</evidence>
<dbReference type="GO" id="GO:0005829">
    <property type="term" value="C:cytosol"/>
    <property type="evidence" value="ECO:0007669"/>
    <property type="project" value="TreeGrafter"/>
</dbReference>
<dbReference type="AlphaFoldDB" id="A0A158FD77"/>
<dbReference type="GO" id="GO:0003724">
    <property type="term" value="F:RNA helicase activity"/>
    <property type="evidence" value="ECO:0007669"/>
    <property type="project" value="UniProtKB-UniRule"/>
</dbReference>
<evidence type="ECO:0000259" key="10">
    <source>
        <dbReference type="PROSITE" id="PS51192"/>
    </source>
</evidence>
<evidence type="ECO:0000313" key="13">
    <source>
        <dbReference type="EMBL" id="SAL17685.1"/>
    </source>
</evidence>
<keyword evidence="7" id="KW-0690">Ribosome biogenesis</keyword>
<keyword evidence="14" id="KW-1185">Reference proteome</keyword>
<dbReference type="PANTHER" id="PTHR47959">
    <property type="entry name" value="ATP-DEPENDENT RNA HELICASE RHLE-RELATED"/>
    <property type="match status" value="1"/>
</dbReference>
<feature type="region of interest" description="Disordered" evidence="9">
    <location>
        <begin position="376"/>
        <end position="494"/>
    </location>
</feature>
<dbReference type="InterPro" id="IPR001650">
    <property type="entry name" value="Helicase_C-like"/>
</dbReference>
<dbReference type="GO" id="GO:0003676">
    <property type="term" value="F:nucleic acid binding"/>
    <property type="evidence" value="ECO:0007669"/>
    <property type="project" value="InterPro"/>
</dbReference>
<gene>
    <name evidence="7" type="primary">rhlE</name>
    <name evidence="13" type="ORF">AWB67_00510</name>
</gene>
<dbReference type="InterPro" id="IPR028622">
    <property type="entry name" value="DEAD_helicase_RhlE"/>
</dbReference>
<name>A0A158FD77_9BURK</name>
<feature type="domain" description="Helicase ATP-binding" evidence="10">
    <location>
        <begin position="32"/>
        <end position="209"/>
    </location>
</feature>
<dbReference type="SMART" id="SM00490">
    <property type="entry name" value="HELICc"/>
    <property type="match status" value="1"/>
</dbReference>
<keyword evidence="4 7" id="KW-0347">Helicase</keyword>
<evidence type="ECO:0000256" key="8">
    <source>
        <dbReference type="PROSITE-ProRule" id="PRU00552"/>
    </source>
</evidence>
<dbReference type="InterPro" id="IPR044742">
    <property type="entry name" value="DEAD/DEAH_RhlB"/>
</dbReference>
<comment type="similarity">
    <text evidence="7">Belongs to the DEAD box helicase family. RhlE subfamily.</text>
</comment>
<evidence type="ECO:0000259" key="12">
    <source>
        <dbReference type="PROSITE" id="PS51195"/>
    </source>
</evidence>
<dbReference type="InterPro" id="IPR011545">
    <property type="entry name" value="DEAD/DEAH_box_helicase_dom"/>
</dbReference>
<dbReference type="Pfam" id="PF00270">
    <property type="entry name" value="DEAD"/>
    <property type="match status" value="1"/>
</dbReference>
<dbReference type="PROSITE" id="PS00039">
    <property type="entry name" value="DEAD_ATP_HELICASE"/>
    <property type="match status" value="1"/>
</dbReference>
<dbReference type="FunFam" id="3.40.50.300:FF:000468">
    <property type="entry name" value="ATP-dependent RNA helicase RhlE"/>
    <property type="match status" value="1"/>
</dbReference>
<dbReference type="InterPro" id="IPR000629">
    <property type="entry name" value="RNA-helicase_DEAD-box_CS"/>
</dbReference>
<dbReference type="PROSITE" id="PS51194">
    <property type="entry name" value="HELICASE_CTER"/>
    <property type="match status" value="1"/>
</dbReference>
<dbReference type="GO" id="GO:0005524">
    <property type="term" value="F:ATP binding"/>
    <property type="evidence" value="ECO:0007669"/>
    <property type="project" value="UniProtKB-UniRule"/>
</dbReference>
<dbReference type="SUPFAM" id="SSF52540">
    <property type="entry name" value="P-loop containing nucleoside triphosphate hydrolases"/>
    <property type="match status" value="1"/>
</dbReference>
<keyword evidence="3 7" id="KW-0378">Hydrolase</keyword>
<evidence type="ECO:0000256" key="1">
    <source>
        <dbReference type="ARBA" id="ARBA00022490"/>
    </source>
</evidence>
<evidence type="ECO:0000256" key="9">
    <source>
        <dbReference type="SAM" id="MobiDB-lite"/>
    </source>
</evidence>
<dbReference type="Gene3D" id="3.40.50.300">
    <property type="entry name" value="P-loop containing nucleotide triphosphate hydrolases"/>
    <property type="match status" value="2"/>
</dbReference>
<comment type="function">
    <text evidence="7">DEAD-box RNA helicase involved in ribosome assembly. Has RNA-dependent ATPase activity and unwinds double-stranded RNA.</text>
</comment>
<protein>
    <recommendedName>
        <fullName evidence="7">ATP-dependent RNA helicase RhlE</fullName>
        <ecNumber evidence="7">3.6.4.13</ecNumber>
    </recommendedName>
</protein>
<feature type="domain" description="DEAD-box RNA helicase Q" evidence="12">
    <location>
        <begin position="1"/>
        <end position="29"/>
    </location>
</feature>
<dbReference type="Pfam" id="PF00271">
    <property type="entry name" value="Helicase_C"/>
    <property type="match status" value="1"/>
</dbReference>
<dbReference type="SMART" id="SM00487">
    <property type="entry name" value="DEXDc"/>
    <property type="match status" value="1"/>
</dbReference>
<dbReference type="InterPro" id="IPR027417">
    <property type="entry name" value="P-loop_NTPase"/>
</dbReference>
<accession>A0A158FD77</accession>
<dbReference type="GO" id="GO:0042255">
    <property type="term" value="P:ribosome assembly"/>
    <property type="evidence" value="ECO:0007669"/>
    <property type="project" value="InterPro"/>
</dbReference>
<comment type="caution">
    <text evidence="13">The sequence shown here is derived from an EMBL/GenBank/DDBJ whole genome shotgun (WGS) entry which is preliminary data.</text>
</comment>
<comment type="subcellular location">
    <subcellularLocation>
        <location evidence="7">Cytoplasm</location>
    </subcellularLocation>
</comment>
<dbReference type="GO" id="GO:0016887">
    <property type="term" value="F:ATP hydrolysis activity"/>
    <property type="evidence" value="ECO:0007669"/>
    <property type="project" value="RHEA"/>
</dbReference>
<dbReference type="EC" id="3.6.4.13" evidence="7"/>
<dbReference type="HAMAP" id="MF_00968">
    <property type="entry name" value="DEAD_helicase_RhlE"/>
    <property type="match status" value="1"/>
</dbReference>
<comment type="catalytic activity">
    <reaction evidence="6 7">
        <text>ATP + H2O = ADP + phosphate + H(+)</text>
        <dbReference type="Rhea" id="RHEA:13065"/>
        <dbReference type="ChEBI" id="CHEBI:15377"/>
        <dbReference type="ChEBI" id="CHEBI:15378"/>
        <dbReference type="ChEBI" id="CHEBI:30616"/>
        <dbReference type="ChEBI" id="CHEBI:43474"/>
        <dbReference type="ChEBI" id="CHEBI:456216"/>
        <dbReference type="EC" id="3.6.4.13"/>
    </reaction>
</comment>
<feature type="domain" description="Helicase C-terminal" evidence="11">
    <location>
        <begin position="220"/>
        <end position="381"/>
    </location>
</feature>
<proteinExistence type="inferred from homology"/>
<dbReference type="RefSeq" id="WP_087654667.1">
    <property type="nucleotide sequence ID" value="NZ_FCOL02000002.1"/>
</dbReference>
<keyword evidence="5 7" id="KW-0067">ATP-binding</keyword>
<dbReference type="EMBL" id="FCOL02000002">
    <property type="protein sequence ID" value="SAL17685.1"/>
    <property type="molecule type" value="Genomic_DNA"/>
</dbReference>
<dbReference type="Proteomes" id="UP000054925">
    <property type="component" value="Unassembled WGS sequence"/>
</dbReference>
<keyword evidence="2 7" id="KW-0547">Nucleotide-binding</keyword>
<evidence type="ECO:0000256" key="4">
    <source>
        <dbReference type="ARBA" id="ARBA00022806"/>
    </source>
</evidence>
<evidence type="ECO:0000256" key="6">
    <source>
        <dbReference type="ARBA" id="ARBA00047984"/>
    </source>
</evidence>
<dbReference type="CDD" id="cd18787">
    <property type="entry name" value="SF2_C_DEAD"/>
    <property type="match status" value="1"/>
</dbReference>
<dbReference type="PROSITE" id="PS51192">
    <property type="entry name" value="HELICASE_ATP_BIND_1"/>
    <property type="match status" value="1"/>
</dbReference>
<dbReference type="InterPro" id="IPR014014">
    <property type="entry name" value="RNA_helicase_DEAD_Q_motif"/>
</dbReference>